<proteinExistence type="predicted"/>
<dbReference type="EMBL" id="BA000037">
    <property type="protein sequence ID" value="BAC94458.1"/>
    <property type="molecule type" value="Genomic_DNA"/>
</dbReference>
<dbReference type="KEGG" id="vvy:VV1694"/>
<gene>
    <name evidence="1" type="ordered locus">VV1694</name>
</gene>
<evidence type="ECO:0000313" key="1">
    <source>
        <dbReference type="EMBL" id="BAC94458.1"/>
    </source>
</evidence>
<evidence type="ECO:0000313" key="2">
    <source>
        <dbReference type="Proteomes" id="UP000002675"/>
    </source>
</evidence>
<sequence length="43" mass="4608">MDGVAEAGEGDVERLSPDELQPAMLATTSIVIRVRVIVMPQVN</sequence>
<dbReference type="AlphaFoldDB" id="Q7MKT4"/>
<name>Q7MKT4_VIBVY</name>
<protein>
    <submittedName>
        <fullName evidence="1">Uncharacterized protein</fullName>
    </submittedName>
</protein>
<reference evidence="1 2" key="1">
    <citation type="journal article" date="2003" name="Genome Res.">
        <title>Comparative genome analysis of Vibrio vulnificus, a marine pathogen.</title>
        <authorList>
            <person name="Chen C.Y."/>
            <person name="Wu K.M."/>
            <person name="Chang Y.C."/>
            <person name="Chang C.H."/>
            <person name="Tsai H.C."/>
            <person name="Liao T.L."/>
            <person name="Liu Y.M."/>
            <person name="Chen H.J."/>
            <person name="Shen A.B."/>
            <person name="Li J.C."/>
            <person name="Su T.L."/>
            <person name="Shao C.P."/>
            <person name="Lee C.T."/>
            <person name="Hor L.I."/>
            <person name="Tsai S.F."/>
        </authorList>
    </citation>
    <scope>NUCLEOTIDE SEQUENCE [LARGE SCALE GENOMIC DNA]</scope>
    <source>
        <strain evidence="1 2">YJ016</strain>
    </source>
</reference>
<dbReference type="HOGENOM" id="CLU_3241405_0_0_6"/>
<accession>Q7MKT4</accession>
<organism evidence="1 2">
    <name type="scientific">Vibrio vulnificus (strain YJ016)</name>
    <dbReference type="NCBI Taxonomy" id="196600"/>
    <lineage>
        <taxon>Bacteria</taxon>
        <taxon>Pseudomonadati</taxon>
        <taxon>Pseudomonadota</taxon>
        <taxon>Gammaproteobacteria</taxon>
        <taxon>Vibrionales</taxon>
        <taxon>Vibrionaceae</taxon>
        <taxon>Vibrio</taxon>
    </lineage>
</organism>
<dbReference type="Proteomes" id="UP000002675">
    <property type="component" value="Chromosome I"/>
</dbReference>